<dbReference type="Proteomes" id="UP000240830">
    <property type="component" value="Unassembled WGS sequence"/>
</dbReference>
<dbReference type="PROSITE" id="PS00098">
    <property type="entry name" value="THIOLASE_1"/>
    <property type="match status" value="1"/>
</dbReference>
<comment type="caution">
    <text evidence="7">The sequence shown here is derived from an EMBL/GenBank/DDBJ whole genome shotgun (WGS) entry which is preliminary data.</text>
</comment>
<dbReference type="InterPro" id="IPR002155">
    <property type="entry name" value="Thiolase"/>
</dbReference>
<keyword evidence="5" id="KW-0012">Acyltransferase</keyword>
<evidence type="ECO:0000256" key="3">
    <source>
        <dbReference type="ARBA" id="ARBA00022723"/>
    </source>
</evidence>
<comment type="similarity">
    <text evidence="1">Belongs to the thiolase-like superfamily. Thiolase family.</text>
</comment>
<accession>A0A2H9TMK5</accession>
<evidence type="ECO:0000313" key="8">
    <source>
        <dbReference type="Proteomes" id="UP000240830"/>
    </source>
</evidence>
<keyword evidence="4" id="KW-0630">Potassium</keyword>
<dbReference type="GO" id="GO:0003985">
    <property type="term" value="F:acetyl-CoA C-acetyltransferase activity"/>
    <property type="evidence" value="ECO:0007669"/>
    <property type="project" value="TreeGrafter"/>
</dbReference>
<dbReference type="InterPro" id="IPR020616">
    <property type="entry name" value="Thiolase_N"/>
</dbReference>
<dbReference type="STRING" id="1246581.A0A2H9TMK5"/>
<sequence>MGSFQGALASIGACELGAEAIKSAVSRAGLGDKLDLVDEVLMGNVLSAGLGQSPASTAARLAGLPPNIPTTIVNKVCASGMKAVTLAAASIRAGQSNVVIAGGMESMSRAPHLLLTSRTGTKFGDQTLVDSLRLDGLTDTATGWGMGLCGEKCASDYEISRELSDEYAQRSYERAIAAKAHLVEEIAPVYVPAGKGQTIAVAMDEGPNNVCLGKP</sequence>
<evidence type="ECO:0000256" key="2">
    <source>
        <dbReference type="ARBA" id="ARBA00022679"/>
    </source>
</evidence>
<dbReference type="InterPro" id="IPR016039">
    <property type="entry name" value="Thiolase-like"/>
</dbReference>
<dbReference type="GO" id="GO:0046872">
    <property type="term" value="F:metal ion binding"/>
    <property type="evidence" value="ECO:0007669"/>
    <property type="project" value="UniProtKB-KW"/>
</dbReference>
<evidence type="ECO:0000313" key="7">
    <source>
        <dbReference type="EMBL" id="PJF18952.1"/>
    </source>
</evidence>
<evidence type="ECO:0000256" key="5">
    <source>
        <dbReference type="ARBA" id="ARBA00023315"/>
    </source>
</evidence>
<dbReference type="EMBL" id="MTSL01000093">
    <property type="protein sequence ID" value="PJF18952.1"/>
    <property type="molecule type" value="Genomic_DNA"/>
</dbReference>
<dbReference type="SUPFAM" id="SSF53901">
    <property type="entry name" value="Thiolase-like"/>
    <property type="match status" value="1"/>
</dbReference>
<feature type="domain" description="Thiolase N-terminal" evidence="6">
    <location>
        <begin position="1"/>
        <end position="208"/>
    </location>
</feature>
<dbReference type="InterPro" id="IPR020615">
    <property type="entry name" value="Thiolase_acyl_enz_int_AS"/>
</dbReference>
<evidence type="ECO:0000259" key="6">
    <source>
        <dbReference type="Pfam" id="PF00108"/>
    </source>
</evidence>
<protein>
    <recommendedName>
        <fullName evidence="6">Thiolase N-terminal domain-containing protein</fullName>
    </recommendedName>
</protein>
<name>A0A2H9TMK5_9FUNG</name>
<dbReference type="PANTHER" id="PTHR18919">
    <property type="entry name" value="ACETYL-COA C-ACYLTRANSFERASE"/>
    <property type="match status" value="1"/>
</dbReference>
<dbReference type="OrthoDB" id="5404651at2759"/>
<dbReference type="GO" id="GO:0005739">
    <property type="term" value="C:mitochondrion"/>
    <property type="evidence" value="ECO:0007669"/>
    <property type="project" value="TreeGrafter"/>
</dbReference>
<dbReference type="CDD" id="cd00751">
    <property type="entry name" value="thiolase"/>
    <property type="match status" value="1"/>
</dbReference>
<proteinExistence type="inferred from homology"/>
<dbReference type="GO" id="GO:0006635">
    <property type="term" value="P:fatty acid beta-oxidation"/>
    <property type="evidence" value="ECO:0007669"/>
    <property type="project" value="TreeGrafter"/>
</dbReference>
<dbReference type="PANTHER" id="PTHR18919:SF156">
    <property type="entry name" value="ACETYL-COA ACETYLTRANSFERASE, MITOCHONDRIAL"/>
    <property type="match status" value="1"/>
</dbReference>
<dbReference type="AlphaFoldDB" id="A0A2H9TMK5"/>
<reference evidence="7 8" key="1">
    <citation type="submission" date="2016-10" db="EMBL/GenBank/DDBJ databases">
        <title>The genome of Paramicrosporidium saccamoebae is the missing link in understanding Cryptomycota and Microsporidia evolution.</title>
        <authorList>
            <person name="Quandt C.A."/>
            <person name="Beaudet D."/>
            <person name="Corsaro D."/>
            <person name="Michel R."/>
            <person name="Corradi N."/>
            <person name="James T."/>
        </authorList>
    </citation>
    <scope>NUCLEOTIDE SEQUENCE [LARGE SCALE GENOMIC DNA]</scope>
    <source>
        <strain evidence="7 8">KSL3</strain>
    </source>
</reference>
<evidence type="ECO:0000256" key="1">
    <source>
        <dbReference type="ARBA" id="ARBA00010982"/>
    </source>
</evidence>
<gene>
    <name evidence="7" type="ORF">PSACC_01221</name>
</gene>
<organism evidence="7 8">
    <name type="scientific">Paramicrosporidium saccamoebae</name>
    <dbReference type="NCBI Taxonomy" id="1246581"/>
    <lineage>
        <taxon>Eukaryota</taxon>
        <taxon>Fungi</taxon>
        <taxon>Fungi incertae sedis</taxon>
        <taxon>Cryptomycota</taxon>
        <taxon>Cryptomycota incertae sedis</taxon>
        <taxon>Paramicrosporidium</taxon>
    </lineage>
</organism>
<dbReference type="Gene3D" id="3.40.47.10">
    <property type="match status" value="1"/>
</dbReference>
<dbReference type="Pfam" id="PF00108">
    <property type="entry name" value="Thiolase_N"/>
    <property type="match status" value="1"/>
</dbReference>
<keyword evidence="3" id="KW-0479">Metal-binding</keyword>
<keyword evidence="8" id="KW-1185">Reference proteome</keyword>
<evidence type="ECO:0000256" key="4">
    <source>
        <dbReference type="ARBA" id="ARBA00022958"/>
    </source>
</evidence>
<keyword evidence="2" id="KW-0808">Transferase</keyword>